<protein>
    <submittedName>
        <fullName evidence="1">Uncharacterized protein</fullName>
    </submittedName>
</protein>
<evidence type="ECO:0000313" key="1">
    <source>
        <dbReference type="EMBL" id="KAK3262075.1"/>
    </source>
</evidence>
<evidence type="ECO:0000313" key="2">
    <source>
        <dbReference type="Proteomes" id="UP001190700"/>
    </source>
</evidence>
<reference evidence="1 2" key="1">
    <citation type="journal article" date="2015" name="Genome Biol. Evol.">
        <title>Comparative Genomics of a Bacterivorous Green Alga Reveals Evolutionary Causalities and Consequences of Phago-Mixotrophic Mode of Nutrition.</title>
        <authorList>
            <person name="Burns J.A."/>
            <person name="Paasch A."/>
            <person name="Narechania A."/>
            <person name="Kim E."/>
        </authorList>
    </citation>
    <scope>NUCLEOTIDE SEQUENCE [LARGE SCALE GENOMIC DNA]</scope>
    <source>
        <strain evidence="1 2">PLY_AMNH</strain>
    </source>
</reference>
<dbReference type="AlphaFoldDB" id="A0AAE0FLV3"/>
<sequence>MYWQNGVTHRKTFPHWQNFMAEYAIDKISRVSRAILDTYGMDLTYWPLADSHSRLLWDTMPHGDDAVLPHYHLLGHHFTYRTPAWRYSVLGVMAGWMIGICGHSTGGVSRPPVLAGRFVGALTSVLGISHTERREDKMVPVGKPLFIRKYSGVGQYAMADPTYYRYFMWYDLVQWLDRRRTVDCINQFIYVPAVDSA</sequence>
<organism evidence="1 2">
    <name type="scientific">Cymbomonas tetramitiformis</name>
    <dbReference type="NCBI Taxonomy" id="36881"/>
    <lineage>
        <taxon>Eukaryota</taxon>
        <taxon>Viridiplantae</taxon>
        <taxon>Chlorophyta</taxon>
        <taxon>Pyramimonadophyceae</taxon>
        <taxon>Pyramimonadales</taxon>
        <taxon>Pyramimonadaceae</taxon>
        <taxon>Cymbomonas</taxon>
    </lineage>
</organism>
<proteinExistence type="predicted"/>
<gene>
    <name evidence="1" type="ORF">CYMTET_29051</name>
</gene>
<name>A0AAE0FLV3_9CHLO</name>
<accession>A0AAE0FLV3</accession>
<keyword evidence="2" id="KW-1185">Reference proteome</keyword>
<dbReference type="EMBL" id="LGRX02016472">
    <property type="protein sequence ID" value="KAK3262075.1"/>
    <property type="molecule type" value="Genomic_DNA"/>
</dbReference>
<comment type="caution">
    <text evidence="1">The sequence shown here is derived from an EMBL/GenBank/DDBJ whole genome shotgun (WGS) entry which is preliminary data.</text>
</comment>
<dbReference type="Proteomes" id="UP001190700">
    <property type="component" value="Unassembled WGS sequence"/>
</dbReference>